<organism evidence="2 3">
    <name type="scientific">Plasmodium falciparum (isolate Dd2)</name>
    <dbReference type="NCBI Taxonomy" id="57267"/>
    <lineage>
        <taxon>Eukaryota</taxon>
        <taxon>Sar</taxon>
        <taxon>Alveolata</taxon>
        <taxon>Apicomplexa</taxon>
        <taxon>Aconoidasida</taxon>
        <taxon>Haemosporida</taxon>
        <taxon>Plasmodiidae</taxon>
        <taxon>Plasmodium</taxon>
        <taxon>Plasmodium (Laverania)</taxon>
    </lineage>
</organism>
<accession>A0A0L7M9F9</accession>
<dbReference type="KEGG" id="pfd:PFDG_04983"/>
<evidence type="ECO:0000256" key="1">
    <source>
        <dbReference type="SAM" id="Coils"/>
    </source>
</evidence>
<dbReference type="AlphaFoldDB" id="A0A0L7M9F9"/>
<dbReference type="Proteomes" id="UP000054282">
    <property type="component" value="Unassembled WGS sequence"/>
</dbReference>
<sequence>MNNDMKALKRKLKVLTENKRQVKRKIIKTELKKVKKMTQIKKVKKMEKL</sequence>
<keyword evidence="1" id="KW-0175">Coiled coil</keyword>
<feature type="coiled-coil region" evidence="1">
    <location>
        <begin position="5"/>
        <end position="32"/>
    </location>
</feature>
<evidence type="ECO:0000313" key="3">
    <source>
        <dbReference type="Proteomes" id="UP000054282"/>
    </source>
</evidence>
<name>A0A0L7M9F9_PLAF4</name>
<dbReference type="EMBL" id="GG702429">
    <property type="protein sequence ID" value="KOB89433.1"/>
    <property type="molecule type" value="Genomic_DNA"/>
</dbReference>
<protein>
    <submittedName>
        <fullName evidence="2">Uncharacterized protein</fullName>
    </submittedName>
</protein>
<evidence type="ECO:0000313" key="2">
    <source>
        <dbReference type="EMBL" id="KOB89433.1"/>
    </source>
</evidence>
<gene>
    <name evidence="2" type="ORF">PFDG_04983</name>
</gene>
<reference evidence="3" key="1">
    <citation type="submission" date="2006-09" db="EMBL/GenBank/DDBJ databases">
        <title>Annotation of Plasmodium falciparum Dd2.</title>
        <authorList>
            <consortium name="The Broad Institute Genome Sequencing Platform"/>
            <person name="Volkman S.K."/>
            <person name="Neafsey D.E."/>
            <person name="Dash A.P."/>
            <person name="Chitnis C.E."/>
            <person name="Hartl D.L."/>
            <person name="Young S.K."/>
            <person name="Zeng Q."/>
            <person name="Koehrsen M."/>
            <person name="Alvarado L."/>
            <person name="Berlin A."/>
            <person name="Borenstein D."/>
            <person name="Chapman S.B."/>
            <person name="Chen Z."/>
            <person name="Engels R."/>
            <person name="Freedman E."/>
            <person name="Gellesch M."/>
            <person name="Goldberg J."/>
            <person name="Griggs A."/>
            <person name="Gujja S."/>
            <person name="Heilman E.R."/>
            <person name="Heiman D.I."/>
            <person name="Howarth C."/>
            <person name="Jen D."/>
            <person name="Larson L."/>
            <person name="Mehta T."/>
            <person name="Neiman D."/>
            <person name="Park D."/>
            <person name="Pearson M."/>
            <person name="Roberts A."/>
            <person name="Saif S."/>
            <person name="Shea T."/>
            <person name="Shenoy N."/>
            <person name="Sisk P."/>
            <person name="Stolte C."/>
            <person name="Sykes S."/>
            <person name="Walk T."/>
            <person name="White J."/>
            <person name="Yandava C."/>
            <person name="Haas B."/>
            <person name="Henn M.R."/>
            <person name="Nusbaum C."/>
            <person name="Birren B."/>
        </authorList>
    </citation>
    <scope>NUCLEOTIDE SEQUENCE [LARGE SCALE GENOMIC DNA]</scope>
</reference>
<proteinExistence type="predicted"/>
<reference evidence="3" key="2">
    <citation type="submission" date="2006-09" db="EMBL/GenBank/DDBJ databases">
        <title>The genome sequence of Plasmodium falciparum Dd2.</title>
        <authorList>
            <consortium name="The Broad Institute Genome Sequencing Platform"/>
            <person name="Birren B."/>
            <person name="Lander E."/>
            <person name="Galagan J."/>
            <person name="Nusbaum C."/>
            <person name="Devon K."/>
            <person name="Henn M."/>
            <person name="Jaffe D."/>
            <person name="Butler J."/>
            <person name="Alvarez P."/>
            <person name="Gnerre S."/>
            <person name="Grabherr M."/>
            <person name="Kleber M."/>
            <person name="Mauceli E."/>
            <person name="Brockman W."/>
            <person name="MacCallum I.A."/>
            <person name="Rounsley S."/>
            <person name="Young S."/>
            <person name="LaButti K."/>
            <person name="Pushparaj V."/>
            <person name="DeCaprio D."/>
            <person name="Crawford M."/>
            <person name="Koehrsen M."/>
            <person name="Engels R."/>
            <person name="Montgomery P."/>
            <person name="Pearson M."/>
            <person name="Howarth C."/>
            <person name="Larson L."/>
            <person name="Luoma S."/>
            <person name="White J."/>
            <person name="Kodira C."/>
            <person name="Zeng Q."/>
            <person name="O'Leary S."/>
            <person name="Yandava C."/>
            <person name="Alvarado L."/>
            <person name="Wirth D."/>
            <person name="Volkman S."/>
            <person name="Hartl D."/>
        </authorList>
    </citation>
    <scope>NUCLEOTIDE SEQUENCE [LARGE SCALE GENOMIC DNA]</scope>
</reference>